<evidence type="ECO:0000313" key="3">
    <source>
        <dbReference type="Proteomes" id="UP000662703"/>
    </source>
</evidence>
<keyword evidence="3" id="KW-1185">Reference proteome</keyword>
<comment type="caution">
    <text evidence="2">The sequence shown here is derived from an EMBL/GenBank/DDBJ whole genome shotgun (WGS) entry which is preliminary data.</text>
</comment>
<feature type="chain" id="PRO_5045912117" description="DUF4412 domain-containing protein" evidence="1">
    <location>
        <begin position="30"/>
        <end position="240"/>
    </location>
</feature>
<evidence type="ECO:0000313" key="2">
    <source>
        <dbReference type="EMBL" id="MBF5056511.1"/>
    </source>
</evidence>
<organism evidence="2 3">
    <name type="scientific">Alloalcanivorax profundimaris</name>
    <dbReference type="NCBI Taxonomy" id="2735259"/>
    <lineage>
        <taxon>Bacteria</taxon>
        <taxon>Pseudomonadati</taxon>
        <taxon>Pseudomonadota</taxon>
        <taxon>Gammaproteobacteria</taxon>
        <taxon>Oceanospirillales</taxon>
        <taxon>Alcanivoracaceae</taxon>
        <taxon>Alloalcanivorax</taxon>
    </lineage>
</organism>
<protein>
    <recommendedName>
        <fullName evidence="4">DUF4412 domain-containing protein</fullName>
    </recommendedName>
</protein>
<dbReference type="RefSeq" id="WP_194864987.1">
    <property type="nucleotide sequence ID" value="NZ_ARXX01000024.1"/>
</dbReference>
<proteinExistence type="predicted"/>
<dbReference type="Proteomes" id="UP000662703">
    <property type="component" value="Unassembled WGS sequence"/>
</dbReference>
<evidence type="ECO:0000256" key="1">
    <source>
        <dbReference type="SAM" id="SignalP"/>
    </source>
</evidence>
<dbReference type="EMBL" id="ARXX01000024">
    <property type="protein sequence ID" value="MBF5056511.1"/>
    <property type="molecule type" value="Genomic_DNA"/>
</dbReference>
<gene>
    <name evidence="2" type="ORF">Y5W_01805</name>
</gene>
<name>A0ABS0ASS7_9GAMM</name>
<feature type="signal peptide" evidence="1">
    <location>
        <begin position="1"/>
        <end position="29"/>
    </location>
</feature>
<reference evidence="2 3" key="1">
    <citation type="submission" date="2012-09" db="EMBL/GenBank/DDBJ databases">
        <title>Genome Sequence of alkane-degrading Bacterium Alcanivorax sp. 521-1.</title>
        <authorList>
            <person name="Lai Q."/>
            <person name="Shao Z."/>
        </authorList>
    </citation>
    <scope>NUCLEOTIDE SEQUENCE [LARGE SCALE GENOMIC DNA]</scope>
    <source>
        <strain evidence="2 3">521-1</strain>
    </source>
</reference>
<keyword evidence="1" id="KW-0732">Signal</keyword>
<evidence type="ECO:0008006" key="4">
    <source>
        <dbReference type="Google" id="ProtNLM"/>
    </source>
</evidence>
<accession>A0ABS0ASS7</accession>
<sequence>MNKRLLQLNLSRLRRAMMVALLLPCAALAGGRASLVMDRAPVSAAGQSMSGKASTATVTWRDAETVRMDLDDQSSYLLMREGKVYSVSQSGGEAQVMDMSVMRKLMQSMGKSGTENPFGNVDSVEATGATETVAGIKGRAYHMNWTDGAGSRQSGNAVLTDDPLVVEMTRVYIGVMAGMVGEDMPRAFQGALPGKNRGLLRMGDQFRVDSIRSAEPPASTFALPAKPMDMQSLMGGMGGR</sequence>